<dbReference type="Gene3D" id="3.30.70.1320">
    <property type="entry name" value="Multidrug efflux transporter AcrB pore domain like"/>
    <property type="match status" value="1"/>
</dbReference>
<dbReference type="Proteomes" id="UP000748308">
    <property type="component" value="Unassembled WGS sequence"/>
</dbReference>
<dbReference type="SUPFAM" id="SSF82693">
    <property type="entry name" value="Multidrug efflux transporter AcrB pore domain, PN1, PN2, PC1 and PC2 subdomains"/>
    <property type="match status" value="2"/>
</dbReference>
<keyword evidence="1" id="KW-0472">Membrane</keyword>
<name>A0A938BQY8_UNCEI</name>
<feature type="transmembrane region" description="Helical" evidence="1">
    <location>
        <begin position="521"/>
        <end position="542"/>
    </location>
</feature>
<dbReference type="PANTHER" id="PTHR32063">
    <property type="match status" value="1"/>
</dbReference>
<evidence type="ECO:0000256" key="1">
    <source>
        <dbReference type="SAM" id="Phobius"/>
    </source>
</evidence>
<proteinExistence type="predicted"/>
<dbReference type="Gene3D" id="3.30.70.1430">
    <property type="entry name" value="Multidrug efflux transporter AcrB pore domain"/>
    <property type="match status" value="2"/>
</dbReference>
<reference evidence="2" key="1">
    <citation type="submission" date="2019-03" db="EMBL/GenBank/DDBJ databases">
        <title>Lake Tanganyika Metagenome-Assembled Genomes (MAGs).</title>
        <authorList>
            <person name="Tran P."/>
        </authorList>
    </citation>
    <scope>NUCLEOTIDE SEQUENCE</scope>
    <source>
        <strain evidence="2">M_DeepCast_400m_m2_100</strain>
    </source>
</reference>
<dbReference type="GO" id="GO:0005886">
    <property type="term" value="C:plasma membrane"/>
    <property type="evidence" value="ECO:0007669"/>
    <property type="project" value="TreeGrafter"/>
</dbReference>
<evidence type="ECO:0000313" key="3">
    <source>
        <dbReference type="Proteomes" id="UP000748308"/>
    </source>
</evidence>
<dbReference type="SUPFAM" id="SSF82866">
    <property type="entry name" value="Multidrug efflux transporter AcrB transmembrane domain"/>
    <property type="match status" value="1"/>
</dbReference>
<sequence>MSLSDHSLRRPVTVGVVAAALVVLGLVSLARLRLDFLPQMDMPFIGVWAPYPNAVPTQVEQEIARPIEEIMATLGDVRQIFSQSTQDGAFVGVVFDFGRSVDALRMEVRERLEQVRPLLPGDLRDTYLFTFNSGDIPIMVGRISAKDADLAGSYDLLERRIIRPLQRVEGVGRVRVDGIAPQEITIYLFLDKIVEHGIDAGRLFRTLNANNLDLSVGRVHDGRQRVTVRTLGQFRSLEEIGDLPAGPAGVRLRDVAVIDYSEPLPSYRRRIDGEPAVAFEIQKASGANIVQISDRVREVLEEISRDPALRGIEVILFFDQAEQIRNSLRSLLSAGLLGSILALAILYLFLRRLRAMLIVSTAIPLSVIGAGAFLYFTGRSLNVLTMMGLMLAVGMLVDNAIVVLEAIHRRGEGGTSPAEAAAGGAREVGLAVTASTLTSVIVFAPVVLSKGDQMGAWLGHVGITISVTLLLSLAVCLTIVPLLAARARHRAGAEEFRALTRLREGYLRLLRWTALRHPRRTGLVFIPAFLAITVLAIKVTGFEPQDMGGRGVVQDNLMIEVEFQDNVNIYGVQGYVDRVEAFLLARRDSLGVESVYSFYTDNVAGVRLYFPKQTKRGEREMRELRRYLRDRLPVLPGAKYRIGEEEESGRGAQQVSVTLFGEDTELLGELAREAQRRLSHLDGLTDVRSDVDEGRDEVRVVLDRRQAARFDLDSRALAEILGLTFRGVPLRDFQGRDREVAMGIVLEPSDRRNIDNLARLP</sequence>
<dbReference type="AlphaFoldDB" id="A0A938BQY8"/>
<dbReference type="PANTHER" id="PTHR32063:SF73">
    <property type="entry name" value="RND SUPERFAMILY EFFLUX PUMP PERMEASE COMPONENT 1"/>
    <property type="match status" value="1"/>
</dbReference>
<feature type="transmembrane region" description="Helical" evidence="1">
    <location>
        <begin position="331"/>
        <end position="350"/>
    </location>
</feature>
<keyword evidence="1" id="KW-0812">Transmembrane</keyword>
<feature type="transmembrane region" description="Helical" evidence="1">
    <location>
        <begin position="428"/>
        <end position="448"/>
    </location>
</feature>
<gene>
    <name evidence="2" type="ORF">FJY75_07965</name>
</gene>
<protein>
    <submittedName>
        <fullName evidence="2">Efflux RND transporter permease subunit</fullName>
    </submittedName>
</protein>
<dbReference type="Pfam" id="PF00873">
    <property type="entry name" value="ACR_tran"/>
    <property type="match status" value="1"/>
</dbReference>
<dbReference type="PRINTS" id="PR00702">
    <property type="entry name" value="ACRIFLAVINRP"/>
</dbReference>
<dbReference type="SUPFAM" id="SSF82714">
    <property type="entry name" value="Multidrug efflux transporter AcrB TolC docking domain, DN and DC subdomains"/>
    <property type="match status" value="2"/>
</dbReference>
<feature type="transmembrane region" description="Helical" evidence="1">
    <location>
        <begin position="460"/>
        <end position="484"/>
    </location>
</feature>
<dbReference type="InterPro" id="IPR027463">
    <property type="entry name" value="AcrB_DN_DC_subdom"/>
</dbReference>
<organism evidence="2 3">
    <name type="scientific">Eiseniibacteriota bacterium</name>
    <dbReference type="NCBI Taxonomy" id="2212470"/>
    <lineage>
        <taxon>Bacteria</taxon>
        <taxon>Candidatus Eiseniibacteriota</taxon>
    </lineage>
</organism>
<feature type="transmembrane region" description="Helical" evidence="1">
    <location>
        <begin position="357"/>
        <end position="377"/>
    </location>
</feature>
<feature type="transmembrane region" description="Helical" evidence="1">
    <location>
        <begin position="383"/>
        <end position="407"/>
    </location>
</feature>
<dbReference type="InterPro" id="IPR001036">
    <property type="entry name" value="Acrflvin-R"/>
</dbReference>
<comment type="caution">
    <text evidence="2">The sequence shown here is derived from an EMBL/GenBank/DDBJ whole genome shotgun (WGS) entry which is preliminary data.</text>
</comment>
<dbReference type="Gene3D" id="3.30.70.1440">
    <property type="entry name" value="Multidrug efflux transporter AcrB pore domain"/>
    <property type="match status" value="1"/>
</dbReference>
<accession>A0A938BQY8</accession>
<dbReference type="Gene3D" id="3.30.2090.10">
    <property type="entry name" value="Multidrug efflux transporter AcrB TolC docking domain, DN and DC subdomains"/>
    <property type="match status" value="2"/>
</dbReference>
<feature type="transmembrane region" description="Helical" evidence="1">
    <location>
        <begin position="12"/>
        <end position="32"/>
    </location>
</feature>
<dbReference type="Gene3D" id="1.20.1640.10">
    <property type="entry name" value="Multidrug efflux transporter AcrB transmembrane domain"/>
    <property type="match status" value="2"/>
</dbReference>
<dbReference type="EMBL" id="VGIY01000186">
    <property type="protein sequence ID" value="MBM3317775.1"/>
    <property type="molecule type" value="Genomic_DNA"/>
</dbReference>
<keyword evidence="1" id="KW-1133">Transmembrane helix</keyword>
<feature type="non-terminal residue" evidence="2">
    <location>
        <position position="761"/>
    </location>
</feature>
<evidence type="ECO:0000313" key="2">
    <source>
        <dbReference type="EMBL" id="MBM3317775.1"/>
    </source>
</evidence>
<dbReference type="GO" id="GO:0042910">
    <property type="term" value="F:xenobiotic transmembrane transporter activity"/>
    <property type="evidence" value="ECO:0007669"/>
    <property type="project" value="TreeGrafter"/>
</dbReference>